<keyword evidence="1 4" id="KW-0808">Transferase</keyword>
<sequence length="246" mass="28400">MSFTLSTPIAEITFLDWDSRFFRRKIGRVSVTTQQNLFSLSSVLESAHKQQYDLLYVFCDAGFSVSQDVMNLYNGRLVDHKIIYELTLGDDYRVPKFLIRQFDVTDDKKPLYELAYQSGKYSRYRVDQNFGETNFKRLYRQWIDNSISGELADEVFIHNMGDSITGFISLKQNENTGVIGLIATDMRYRGKGIGTALLNHVKRYAVSSGMTRLEVTTQGGNETACRFYEKNQFSVKNVSNVYHCWL</sequence>
<dbReference type="KEGG" id="senf:GJR95_09700"/>
<name>A0A6P1VUG3_9BACT</name>
<protein>
    <submittedName>
        <fullName evidence="4">GNAT family N-acetyltransferase</fullName>
    </submittedName>
</protein>
<dbReference type="Proteomes" id="UP000464577">
    <property type="component" value="Chromosome"/>
</dbReference>
<dbReference type="GO" id="GO:0016747">
    <property type="term" value="F:acyltransferase activity, transferring groups other than amino-acyl groups"/>
    <property type="evidence" value="ECO:0007669"/>
    <property type="project" value="InterPro"/>
</dbReference>
<keyword evidence="5" id="KW-1185">Reference proteome</keyword>
<dbReference type="Pfam" id="PF00583">
    <property type="entry name" value="Acetyltransf_1"/>
    <property type="match status" value="1"/>
</dbReference>
<dbReference type="InterPro" id="IPR000182">
    <property type="entry name" value="GNAT_dom"/>
</dbReference>
<organism evidence="4 5">
    <name type="scientific">Spirosoma endbachense</name>
    <dbReference type="NCBI Taxonomy" id="2666025"/>
    <lineage>
        <taxon>Bacteria</taxon>
        <taxon>Pseudomonadati</taxon>
        <taxon>Bacteroidota</taxon>
        <taxon>Cytophagia</taxon>
        <taxon>Cytophagales</taxon>
        <taxon>Cytophagaceae</taxon>
        <taxon>Spirosoma</taxon>
    </lineage>
</organism>
<gene>
    <name evidence="4" type="ORF">GJR95_09700</name>
</gene>
<dbReference type="Gene3D" id="3.40.630.30">
    <property type="match status" value="1"/>
</dbReference>
<keyword evidence="2" id="KW-0012">Acyltransferase</keyword>
<evidence type="ECO:0000259" key="3">
    <source>
        <dbReference type="PROSITE" id="PS51186"/>
    </source>
</evidence>
<dbReference type="PANTHER" id="PTHR43420">
    <property type="entry name" value="ACETYLTRANSFERASE"/>
    <property type="match status" value="1"/>
</dbReference>
<accession>A0A6P1VUG3</accession>
<dbReference type="CDD" id="cd04301">
    <property type="entry name" value="NAT_SF"/>
    <property type="match status" value="1"/>
</dbReference>
<evidence type="ECO:0000256" key="2">
    <source>
        <dbReference type="ARBA" id="ARBA00023315"/>
    </source>
</evidence>
<dbReference type="AlphaFoldDB" id="A0A6P1VUG3"/>
<dbReference type="InterPro" id="IPR050680">
    <property type="entry name" value="YpeA/RimI_acetyltransf"/>
</dbReference>
<reference evidence="4 5" key="1">
    <citation type="submission" date="2019-11" db="EMBL/GenBank/DDBJ databases">
        <title>Spirosoma endbachense sp. nov., isolated from a natural salt meadow.</title>
        <authorList>
            <person name="Rojas J."/>
            <person name="Ambika Manirajan B."/>
            <person name="Ratering S."/>
            <person name="Suarez C."/>
            <person name="Geissler-Plaum R."/>
            <person name="Schnell S."/>
        </authorList>
    </citation>
    <scope>NUCLEOTIDE SEQUENCE [LARGE SCALE GENOMIC DNA]</scope>
    <source>
        <strain evidence="4 5">I-24</strain>
    </source>
</reference>
<evidence type="ECO:0000256" key="1">
    <source>
        <dbReference type="ARBA" id="ARBA00022679"/>
    </source>
</evidence>
<evidence type="ECO:0000313" key="5">
    <source>
        <dbReference type="Proteomes" id="UP000464577"/>
    </source>
</evidence>
<dbReference type="PANTHER" id="PTHR43420:SF47">
    <property type="entry name" value="N-ACETYLTRANSFERASE DOMAIN-CONTAINING PROTEIN"/>
    <property type="match status" value="1"/>
</dbReference>
<dbReference type="EMBL" id="CP045997">
    <property type="protein sequence ID" value="QHV95269.1"/>
    <property type="molecule type" value="Genomic_DNA"/>
</dbReference>
<evidence type="ECO:0000313" key="4">
    <source>
        <dbReference type="EMBL" id="QHV95269.1"/>
    </source>
</evidence>
<dbReference type="SUPFAM" id="SSF55729">
    <property type="entry name" value="Acyl-CoA N-acyltransferases (Nat)"/>
    <property type="match status" value="1"/>
</dbReference>
<dbReference type="InterPro" id="IPR016181">
    <property type="entry name" value="Acyl_CoA_acyltransferase"/>
</dbReference>
<proteinExistence type="predicted"/>
<dbReference type="PROSITE" id="PS51186">
    <property type="entry name" value="GNAT"/>
    <property type="match status" value="1"/>
</dbReference>
<feature type="domain" description="N-acetyltransferase" evidence="3">
    <location>
        <begin position="97"/>
        <end position="246"/>
    </location>
</feature>